<evidence type="ECO:0000256" key="3">
    <source>
        <dbReference type="ARBA" id="ARBA00022448"/>
    </source>
</evidence>
<feature type="compositionally biased region" description="Basic and acidic residues" evidence="8">
    <location>
        <begin position="67"/>
        <end position="85"/>
    </location>
</feature>
<dbReference type="Proteomes" id="UP001500740">
    <property type="component" value="Unassembled WGS sequence"/>
</dbReference>
<comment type="function">
    <text evidence="1">Needed for flagellar regrowth and assembly.</text>
</comment>
<dbReference type="PANTHER" id="PTHR34982:SF1">
    <property type="entry name" value="FLAGELLAR ASSEMBLY PROTEIN FLIH"/>
    <property type="match status" value="1"/>
</dbReference>
<dbReference type="RefSeq" id="WP_343782935.1">
    <property type="nucleotide sequence ID" value="NZ_BAAACZ010000011.1"/>
</dbReference>
<accession>A0ABN0ZWE3</accession>
<dbReference type="Pfam" id="PF02108">
    <property type="entry name" value="FliH"/>
    <property type="match status" value="1"/>
</dbReference>
<comment type="similarity">
    <text evidence="2">Belongs to the FliH family.</text>
</comment>
<dbReference type="InterPro" id="IPR018035">
    <property type="entry name" value="Flagellar_FliH/T3SS_HrpE"/>
</dbReference>
<evidence type="ECO:0000256" key="5">
    <source>
        <dbReference type="ARBA" id="ARBA00022927"/>
    </source>
</evidence>
<proteinExistence type="inferred from homology"/>
<gene>
    <name evidence="10" type="ORF">GCM10008935_15840</name>
</gene>
<keyword evidence="4" id="KW-1005">Bacterial flagellum biogenesis</keyword>
<organism evidence="10 11">
    <name type="scientific">Alkalibacillus silvisoli</name>
    <dbReference type="NCBI Taxonomy" id="392823"/>
    <lineage>
        <taxon>Bacteria</taxon>
        <taxon>Bacillati</taxon>
        <taxon>Bacillota</taxon>
        <taxon>Bacilli</taxon>
        <taxon>Bacillales</taxon>
        <taxon>Bacillaceae</taxon>
        <taxon>Alkalibacillus</taxon>
    </lineage>
</organism>
<evidence type="ECO:0000259" key="9">
    <source>
        <dbReference type="Pfam" id="PF02108"/>
    </source>
</evidence>
<evidence type="ECO:0000256" key="4">
    <source>
        <dbReference type="ARBA" id="ARBA00022795"/>
    </source>
</evidence>
<evidence type="ECO:0000256" key="8">
    <source>
        <dbReference type="SAM" id="MobiDB-lite"/>
    </source>
</evidence>
<evidence type="ECO:0000256" key="6">
    <source>
        <dbReference type="ARBA" id="ARBA00023225"/>
    </source>
</evidence>
<name>A0ABN0ZWE3_9BACI</name>
<keyword evidence="3" id="KW-0813">Transport</keyword>
<keyword evidence="6" id="KW-1006">Bacterial flagellum protein export</keyword>
<feature type="domain" description="Flagellar assembly protein FliH/Type III secretion system HrpE" evidence="9">
    <location>
        <begin position="112"/>
        <end position="240"/>
    </location>
</feature>
<keyword evidence="5" id="KW-0653">Protein transport</keyword>
<evidence type="ECO:0000256" key="2">
    <source>
        <dbReference type="ARBA" id="ARBA00006602"/>
    </source>
</evidence>
<dbReference type="InterPro" id="IPR051472">
    <property type="entry name" value="T3SS_Stator/FliH"/>
</dbReference>
<protein>
    <recommendedName>
        <fullName evidence="7">Flagellar assembly protein FliH</fullName>
    </recommendedName>
</protein>
<feature type="region of interest" description="Disordered" evidence="8">
    <location>
        <begin position="1"/>
        <end position="35"/>
    </location>
</feature>
<comment type="caution">
    <text evidence="10">The sequence shown here is derived from an EMBL/GenBank/DDBJ whole genome shotgun (WGS) entry which is preliminary data.</text>
</comment>
<dbReference type="PANTHER" id="PTHR34982">
    <property type="entry name" value="YOP PROTEINS TRANSLOCATION PROTEIN L"/>
    <property type="match status" value="1"/>
</dbReference>
<dbReference type="EMBL" id="BAAACZ010000011">
    <property type="protein sequence ID" value="GAA0461241.1"/>
    <property type="molecule type" value="Genomic_DNA"/>
</dbReference>
<feature type="compositionally biased region" description="Low complexity" evidence="8">
    <location>
        <begin position="50"/>
        <end position="63"/>
    </location>
</feature>
<evidence type="ECO:0000313" key="11">
    <source>
        <dbReference type="Proteomes" id="UP001500740"/>
    </source>
</evidence>
<dbReference type="NCBIfam" id="TIGR03825">
    <property type="entry name" value="FliH_bacil"/>
    <property type="match status" value="1"/>
</dbReference>
<evidence type="ECO:0000313" key="10">
    <source>
        <dbReference type="EMBL" id="GAA0461241.1"/>
    </source>
</evidence>
<evidence type="ECO:0000256" key="1">
    <source>
        <dbReference type="ARBA" id="ARBA00003041"/>
    </source>
</evidence>
<sequence length="249" mass="28899">MSNLYRSSKIVKPKKIQVKPIDKPSNENQSNDLTHEELDQLAKEKVAQAEEQLNQAKQQANQLIEEANQRITEEREHFEKEKEQAYNDASKQGYEDGYKNGEISGKASYEQLVEQAQDMVTIAKQDYEEKVQSSEQTIIRIALNAAEKIVSKKLEEEPHIFIDLVTETLEEVFDQPEIKIYVHVKQYNELINHKEQLQSHLNHQTNLVIYPKKDLSEYDCIVETELGQIDTSIDTRLNQLKQVLQDEMG</sequence>
<evidence type="ECO:0000256" key="7">
    <source>
        <dbReference type="NCBIfam" id="TIGR03825"/>
    </source>
</evidence>
<dbReference type="InterPro" id="IPR022524">
    <property type="entry name" value="FliH_Bacilli"/>
</dbReference>
<reference evidence="10 11" key="1">
    <citation type="journal article" date="2019" name="Int. J. Syst. Evol. Microbiol.">
        <title>The Global Catalogue of Microorganisms (GCM) 10K type strain sequencing project: providing services to taxonomists for standard genome sequencing and annotation.</title>
        <authorList>
            <consortium name="The Broad Institute Genomics Platform"/>
            <consortium name="The Broad Institute Genome Sequencing Center for Infectious Disease"/>
            <person name="Wu L."/>
            <person name="Ma J."/>
        </authorList>
    </citation>
    <scope>NUCLEOTIDE SEQUENCE [LARGE SCALE GENOMIC DNA]</scope>
    <source>
        <strain evidence="10 11">JCM 14193</strain>
    </source>
</reference>
<keyword evidence="11" id="KW-1185">Reference proteome</keyword>
<feature type="region of interest" description="Disordered" evidence="8">
    <location>
        <begin position="50"/>
        <end position="94"/>
    </location>
</feature>